<dbReference type="InterPro" id="IPR002110">
    <property type="entry name" value="Ankyrin_rpt"/>
</dbReference>
<name>A0ABY4EAW2_VITST</name>
<keyword evidence="1" id="KW-0677">Repeat</keyword>
<accession>A0ABY4EAW2</accession>
<dbReference type="EMBL" id="CP091512">
    <property type="protein sequence ID" value="UOO92540.1"/>
    <property type="molecule type" value="Genomic_DNA"/>
</dbReference>
<dbReference type="Pfam" id="PF12796">
    <property type="entry name" value="Ank_2"/>
    <property type="match status" value="1"/>
</dbReference>
<dbReference type="InterPro" id="IPR036770">
    <property type="entry name" value="Ankyrin_rpt-contain_sf"/>
</dbReference>
<dbReference type="PRINTS" id="PR01415">
    <property type="entry name" value="ANKYRIN"/>
</dbReference>
<protein>
    <submittedName>
        <fullName evidence="4">Ankyrin repeat domain-containing protein</fullName>
    </submittedName>
</protein>
<evidence type="ECO:0000256" key="3">
    <source>
        <dbReference type="PROSITE-ProRule" id="PRU00023"/>
    </source>
</evidence>
<gene>
    <name evidence="4" type="ORF">LVJ81_00370</name>
</gene>
<feature type="repeat" description="ANK" evidence="3">
    <location>
        <begin position="78"/>
        <end position="110"/>
    </location>
</feature>
<dbReference type="Pfam" id="PF00023">
    <property type="entry name" value="Ank"/>
    <property type="match status" value="1"/>
</dbReference>
<evidence type="ECO:0000313" key="5">
    <source>
        <dbReference type="Proteomes" id="UP000832034"/>
    </source>
</evidence>
<dbReference type="Gene3D" id="1.25.40.20">
    <property type="entry name" value="Ankyrin repeat-containing domain"/>
    <property type="match status" value="1"/>
</dbReference>
<feature type="repeat" description="ANK" evidence="3">
    <location>
        <begin position="111"/>
        <end position="143"/>
    </location>
</feature>
<dbReference type="SMART" id="SM00248">
    <property type="entry name" value="ANK"/>
    <property type="match status" value="4"/>
</dbReference>
<dbReference type="Proteomes" id="UP000832034">
    <property type="component" value="Chromosome"/>
</dbReference>
<evidence type="ECO:0000313" key="4">
    <source>
        <dbReference type="EMBL" id="UOO92540.1"/>
    </source>
</evidence>
<reference evidence="4" key="2">
    <citation type="journal article" date="2022" name="Res Sq">
        <title>Evolution of multicellular longitudinally dividing oral cavity symbionts (Neisseriaceae).</title>
        <authorList>
            <person name="Nyongesa S."/>
            <person name="Weber P."/>
            <person name="Bernet E."/>
            <person name="Pullido F."/>
            <person name="Nieckarz M."/>
            <person name="Delaby M."/>
            <person name="Nieves C."/>
            <person name="Viehboeck T."/>
            <person name="Krause N."/>
            <person name="Rivera-Millot A."/>
            <person name="Nakamura A."/>
            <person name="Vischer N."/>
            <person name="VanNieuwenhze M."/>
            <person name="Brun Y."/>
            <person name="Cava F."/>
            <person name="Bulgheresi S."/>
            <person name="Veyrier F."/>
        </authorList>
    </citation>
    <scope>NUCLEOTIDE SEQUENCE</scope>
    <source>
        <strain evidence="4">SAG 1488-6</strain>
    </source>
</reference>
<evidence type="ECO:0000256" key="1">
    <source>
        <dbReference type="ARBA" id="ARBA00022737"/>
    </source>
</evidence>
<feature type="repeat" description="ANK" evidence="3">
    <location>
        <begin position="45"/>
        <end position="77"/>
    </location>
</feature>
<dbReference type="PROSITE" id="PS50088">
    <property type="entry name" value="ANK_REPEAT"/>
    <property type="match status" value="3"/>
</dbReference>
<evidence type="ECO:0000256" key="2">
    <source>
        <dbReference type="ARBA" id="ARBA00023043"/>
    </source>
</evidence>
<proteinExistence type="predicted"/>
<reference evidence="4" key="1">
    <citation type="submission" date="2021-12" db="EMBL/GenBank/DDBJ databases">
        <authorList>
            <person name="Veyrier F.J."/>
        </authorList>
    </citation>
    <scope>NUCLEOTIDE SEQUENCE</scope>
    <source>
        <strain evidence="4">SAG 1488-6</strain>
    </source>
</reference>
<keyword evidence="5" id="KW-1185">Reference proteome</keyword>
<keyword evidence="2 3" id="KW-0040">ANK repeat</keyword>
<dbReference type="PROSITE" id="PS50297">
    <property type="entry name" value="ANK_REP_REGION"/>
    <property type="match status" value="3"/>
</dbReference>
<organism evidence="4 5">
    <name type="scientific">Vitreoscilla stercoraria</name>
    <dbReference type="NCBI Taxonomy" id="61"/>
    <lineage>
        <taxon>Bacteria</taxon>
        <taxon>Pseudomonadati</taxon>
        <taxon>Pseudomonadota</taxon>
        <taxon>Betaproteobacteria</taxon>
        <taxon>Neisseriales</taxon>
        <taxon>Neisseriaceae</taxon>
        <taxon>Vitreoscilla</taxon>
    </lineage>
</organism>
<dbReference type="PANTHER" id="PTHR24171">
    <property type="entry name" value="ANKYRIN REPEAT DOMAIN-CONTAINING PROTEIN 39-RELATED"/>
    <property type="match status" value="1"/>
</dbReference>
<dbReference type="RefSeq" id="WP_019957880.1">
    <property type="nucleotide sequence ID" value="NZ_CP091512.1"/>
</dbReference>
<sequence>MTIPELDNVPLEYANQMFEAVRNGNADGVLKCIQQVDLINLIHTDGQSLLTLACELAHEDVVRVLLEKGADVQAANGLGQTPLMIAAANGQATMAKLLLDHGAAVDVQDASGRTPLILAAMSNHTDVMEVLLSDGANIHHADAEGRNAMDAAKILNAEESLAWLELYLAGEKNI</sequence>
<dbReference type="SUPFAM" id="SSF48403">
    <property type="entry name" value="Ankyrin repeat"/>
    <property type="match status" value="1"/>
</dbReference>